<keyword evidence="2" id="KW-1185">Reference proteome</keyword>
<feature type="non-terminal residue" evidence="1">
    <location>
        <position position="110"/>
    </location>
</feature>
<gene>
    <name evidence="1" type="ORF">QAD02_023798</name>
</gene>
<evidence type="ECO:0000313" key="2">
    <source>
        <dbReference type="Proteomes" id="UP001239111"/>
    </source>
</evidence>
<proteinExistence type="predicted"/>
<evidence type="ECO:0000313" key="1">
    <source>
        <dbReference type="EMBL" id="KAJ8688003.1"/>
    </source>
</evidence>
<comment type="caution">
    <text evidence="1">The sequence shown here is derived from an EMBL/GenBank/DDBJ whole genome shotgun (WGS) entry which is preliminary data.</text>
</comment>
<protein>
    <submittedName>
        <fullName evidence="1">Uncharacterized protein</fullName>
    </submittedName>
</protein>
<accession>A0ACC2PYG9</accession>
<sequence>MVLMEGSLENVDYSSVDEDASGVYSRKLGNTMGWPEMTLRVAFVALGLFLFLLVLGFIIWLCIRKRRFKQSDAELELASNAGNSSKSPPLPKKKGFLNTKTPLISIKALG</sequence>
<reference evidence="1" key="1">
    <citation type="submission" date="2023-04" db="EMBL/GenBank/DDBJ databases">
        <title>A chromosome-level genome assembly of the parasitoid wasp Eretmocerus hayati.</title>
        <authorList>
            <person name="Zhong Y."/>
            <person name="Liu S."/>
            <person name="Liu Y."/>
        </authorList>
    </citation>
    <scope>NUCLEOTIDE SEQUENCE</scope>
    <source>
        <strain evidence="1">ZJU_SS_LIU_2023</strain>
    </source>
</reference>
<dbReference type="Proteomes" id="UP001239111">
    <property type="component" value="Chromosome 1"/>
</dbReference>
<organism evidence="1 2">
    <name type="scientific">Eretmocerus hayati</name>
    <dbReference type="NCBI Taxonomy" id="131215"/>
    <lineage>
        <taxon>Eukaryota</taxon>
        <taxon>Metazoa</taxon>
        <taxon>Ecdysozoa</taxon>
        <taxon>Arthropoda</taxon>
        <taxon>Hexapoda</taxon>
        <taxon>Insecta</taxon>
        <taxon>Pterygota</taxon>
        <taxon>Neoptera</taxon>
        <taxon>Endopterygota</taxon>
        <taxon>Hymenoptera</taxon>
        <taxon>Apocrita</taxon>
        <taxon>Proctotrupomorpha</taxon>
        <taxon>Chalcidoidea</taxon>
        <taxon>Aphelinidae</taxon>
        <taxon>Aphelininae</taxon>
        <taxon>Eretmocerus</taxon>
    </lineage>
</organism>
<name>A0ACC2PYG9_9HYME</name>
<dbReference type="EMBL" id="CM056741">
    <property type="protein sequence ID" value="KAJ8688003.1"/>
    <property type="molecule type" value="Genomic_DNA"/>
</dbReference>